<sequence>MDEQKTFNVDLNENLSVEVNFSESEKLIDAFRSAEISKNPSLTLRNVGNIEGLNLNANYGRDVSSIGANYCRSLGENFGFTFSGECSDKSVTSTLMVTEKRTGISLGVEYKLTGNVKKLQHEFNFVIKTSIGGKEITLKFCFKDDDSSDSDNDSCDSDKPGAQRVECDLIIDVDFVNGEIRQKVFKYESFYEKAVQDQTLLPDENVGTQELVQEIPVNNSSNFVPTVVRRKKINTALKVIGVGIGVTVVVGAGIVVGVGVSTLLALPTAVLALQRMNMH</sequence>
<feature type="transmembrane region" description="Helical" evidence="1">
    <location>
        <begin position="240"/>
        <end position="273"/>
    </location>
</feature>
<protein>
    <submittedName>
        <fullName evidence="3">Uncharacterized protein</fullName>
    </submittedName>
</protein>
<dbReference type="Proteomes" id="UP000887578">
    <property type="component" value="Unplaced"/>
</dbReference>
<dbReference type="AlphaFoldDB" id="A0A914R0J5"/>
<organism evidence="2 3">
    <name type="scientific">Panagrolaimus davidi</name>
    <dbReference type="NCBI Taxonomy" id="227884"/>
    <lineage>
        <taxon>Eukaryota</taxon>
        <taxon>Metazoa</taxon>
        <taxon>Ecdysozoa</taxon>
        <taxon>Nematoda</taxon>
        <taxon>Chromadorea</taxon>
        <taxon>Rhabditida</taxon>
        <taxon>Tylenchina</taxon>
        <taxon>Panagrolaimomorpha</taxon>
        <taxon>Panagrolaimoidea</taxon>
        <taxon>Panagrolaimidae</taxon>
        <taxon>Panagrolaimus</taxon>
    </lineage>
</organism>
<accession>A0A914R0J5</accession>
<reference evidence="3" key="1">
    <citation type="submission" date="2022-11" db="UniProtKB">
        <authorList>
            <consortium name="WormBaseParasite"/>
        </authorList>
    </citation>
    <scope>IDENTIFICATION</scope>
</reference>
<name>A0A914R0J5_9BILA</name>
<keyword evidence="1" id="KW-1133">Transmembrane helix</keyword>
<keyword evidence="1" id="KW-0812">Transmembrane</keyword>
<keyword evidence="1" id="KW-0472">Membrane</keyword>
<proteinExistence type="predicted"/>
<dbReference type="WBParaSite" id="PDA_v2.g9962.t1">
    <property type="protein sequence ID" value="PDA_v2.g9962.t1"/>
    <property type="gene ID" value="PDA_v2.g9962"/>
</dbReference>
<keyword evidence="2" id="KW-1185">Reference proteome</keyword>
<evidence type="ECO:0000313" key="2">
    <source>
        <dbReference type="Proteomes" id="UP000887578"/>
    </source>
</evidence>
<evidence type="ECO:0000256" key="1">
    <source>
        <dbReference type="SAM" id="Phobius"/>
    </source>
</evidence>
<evidence type="ECO:0000313" key="3">
    <source>
        <dbReference type="WBParaSite" id="PDA_v2.g9962.t1"/>
    </source>
</evidence>